<sequence length="529" mass="61754">MPSEENNKENMMEFNLSSIHQRIDCTLRQLQSQHQHVDDVLGDIKYLKTLSSEVLVVVNDLYQYPRIKSLKELKNIRDRTTHDISSGDPCVDNRGKGLDSLGVLNRLNDFITKMDKYIAVLQEMYMGFTQKVLVPLQTFCSGHQPYIGREDISLQRIESEILDLMSKIKVLLWSPEVEDYYFSNELFSQTVADEVDCTACPLLRLIPDVLQKMNAVFTRAQTWLRRDILYVQNTKAALHRASKKCVQMRRRYDLAKEAFAQLQREATETEKSIRSHEERLAHIKEEIQRFRKEREKVRESKTQLEDKLQDSSNLIDVSLDVLKVRVKALRKRLLVLGTKIESRERTYGHIKEKLKALKIEHKIIQDRIKNSEKYLEEMEEKLKALLKTKHSWEQRHAFKTDPEHLRAKQEAKTVRIPLKAVRVKTFVTKTRQQTLQRALALVEEIYDGKQWKRLATRLTWPDGAHITAEDMAAIQARCPDDIPAQAQKMLMLWRARCGKMASTESLMLALKSSDQTDVAERIEKLLDQQ</sequence>
<dbReference type="SUPFAM" id="SSF57997">
    <property type="entry name" value="Tropomyosin"/>
    <property type="match status" value="1"/>
</dbReference>
<organism>
    <name type="scientific">Branchiostoma floridae</name>
    <name type="common">Florida lancelet</name>
    <name type="synonym">Amphioxus</name>
    <dbReference type="NCBI Taxonomy" id="7739"/>
    <lineage>
        <taxon>Eukaryota</taxon>
        <taxon>Metazoa</taxon>
        <taxon>Chordata</taxon>
        <taxon>Cephalochordata</taxon>
        <taxon>Leptocardii</taxon>
        <taxon>Amphioxiformes</taxon>
        <taxon>Branchiostomatidae</taxon>
        <taxon>Branchiostoma</taxon>
    </lineage>
</organism>
<evidence type="ECO:0000259" key="2">
    <source>
        <dbReference type="PROSITE" id="PS50017"/>
    </source>
</evidence>
<dbReference type="EMBL" id="GG666549">
    <property type="protein sequence ID" value="EEN56712.1"/>
    <property type="molecule type" value="Genomic_DNA"/>
</dbReference>
<dbReference type="CDD" id="cd01670">
    <property type="entry name" value="Death"/>
    <property type="match status" value="1"/>
</dbReference>
<dbReference type="GO" id="GO:0007165">
    <property type="term" value="P:signal transduction"/>
    <property type="evidence" value="ECO:0007669"/>
    <property type="project" value="InterPro"/>
</dbReference>
<dbReference type="Pfam" id="PF00531">
    <property type="entry name" value="Death"/>
    <property type="match status" value="1"/>
</dbReference>
<name>C3YSL2_BRAFL</name>
<dbReference type="SUPFAM" id="SSF47986">
    <property type="entry name" value="DEATH domain"/>
    <property type="match status" value="1"/>
</dbReference>
<gene>
    <name evidence="3" type="ORF">BRAFLDRAFT_67766</name>
</gene>
<feature type="coiled-coil region" evidence="1">
    <location>
        <begin position="245"/>
        <end position="314"/>
    </location>
</feature>
<reference evidence="3" key="1">
    <citation type="journal article" date="2008" name="Nature">
        <title>The amphioxus genome and the evolution of the chordate karyotype.</title>
        <authorList>
            <consortium name="US DOE Joint Genome Institute (JGI-PGF)"/>
            <person name="Putnam N.H."/>
            <person name="Butts T."/>
            <person name="Ferrier D.E.K."/>
            <person name="Furlong R.F."/>
            <person name="Hellsten U."/>
            <person name="Kawashima T."/>
            <person name="Robinson-Rechavi M."/>
            <person name="Shoguchi E."/>
            <person name="Terry A."/>
            <person name="Yu J.-K."/>
            <person name="Benito-Gutierrez E.L."/>
            <person name="Dubchak I."/>
            <person name="Garcia-Fernandez J."/>
            <person name="Gibson-Brown J.J."/>
            <person name="Grigoriev I.V."/>
            <person name="Horton A.C."/>
            <person name="de Jong P.J."/>
            <person name="Jurka J."/>
            <person name="Kapitonov V.V."/>
            <person name="Kohara Y."/>
            <person name="Kuroki Y."/>
            <person name="Lindquist E."/>
            <person name="Lucas S."/>
            <person name="Osoegawa K."/>
            <person name="Pennacchio L.A."/>
            <person name="Salamov A.A."/>
            <person name="Satou Y."/>
            <person name="Sauka-Spengler T."/>
            <person name="Schmutz J."/>
            <person name="Shin-I T."/>
            <person name="Toyoda A."/>
            <person name="Bronner-Fraser M."/>
            <person name="Fujiyama A."/>
            <person name="Holland L.Z."/>
            <person name="Holland P.W.H."/>
            <person name="Satoh N."/>
            <person name="Rokhsar D.S."/>
        </authorList>
    </citation>
    <scope>NUCLEOTIDE SEQUENCE [LARGE SCALE GENOMIC DNA]</scope>
    <source>
        <strain evidence="3">S238N-H82</strain>
        <tissue evidence="3">Testes</tissue>
    </source>
</reference>
<protein>
    <recommendedName>
        <fullName evidence="2">Death domain-containing protein</fullName>
    </recommendedName>
</protein>
<dbReference type="InterPro" id="IPR011029">
    <property type="entry name" value="DEATH-like_dom_sf"/>
</dbReference>
<dbReference type="eggNOG" id="ENOG502SDNA">
    <property type="taxonomic scope" value="Eukaryota"/>
</dbReference>
<feature type="coiled-coil region" evidence="1">
    <location>
        <begin position="361"/>
        <end position="395"/>
    </location>
</feature>
<feature type="domain" description="Death" evidence="2">
    <location>
        <begin position="448"/>
        <end position="526"/>
    </location>
</feature>
<dbReference type="AlphaFoldDB" id="C3YSL2"/>
<dbReference type="PROSITE" id="PS50017">
    <property type="entry name" value="DEATH_DOMAIN"/>
    <property type="match status" value="1"/>
</dbReference>
<accession>C3YSL2</accession>
<dbReference type="Gene3D" id="1.10.533.10">
    <property type="entry name" value="Death Domain, Fas"/>
    <property type="match status" value="1"/>
</dbReference>
<keyword evidence="1" id="KW-0175">Coiled coil</keyword>
<evidence type="ECO:0000256" key="1">
    <source>
        <dbReference type="SAM" id="Coils"/>
    </source>
</evidence>
<dbReference type="InParanoid" id="C3YSL2"/>
<proteinExistence type="predicted"/>
<dbReference type="InterPro" id="IPR000488">
    <property type="entry name" value="Death_dom"/>
</dbReference>
<dbReference type="STRING" id="7739.C3YSL2"/>
<evidence type="ECO:0000313" key="3">
    <source>
        <dbReference type="EMBL" id="EEN56712.1"/>
    </source>
</evidence>